<dbReference type="EMBL" id="JAESWA010000022">
    <property type="protein sequence ID" value="MBL4931885.1"/>
    <property type="molecule type" value="Genomic_DNA"/>
</dbReference>
<evidence type="ECO:0000259" key="6">
    <source>
        <dbReference type="Pfam" id="PF17805"/>
    </source>
</evidence>
<evidence type="ECO:0000313" key="9">
    <source>
        <dbReference type="Proteomes" id="UP000623681"/>
    </source>
</evidence>
<dbReference type="Gene3D" id="1.10.10.10">
    <property type="entry name" value="Winged helix-like DNA-binding domain superfamily/Winged helix DNA-binding domain"/>
    <property type="match status" value="1"/>
</dbReference>
<keyword evidence="1" id="KW-0456">Lyase</keyword>
<dbReference type="AlphaFoldDB" id="A0A937FFC9"/>
<dbReference type="SUPFAM" id="SSF46785">
    <property type="entry name" value="Winged helix' DNA-binding domain"/>
    <property type="match status" value="1"/>
</dbReference>
<dbReference type="RefSeq" id="WP_202767268.1">
    <property type="nucleotide sequence ID" value="NZ_JAESWA010000022.1"/>
</dbReference>
<proteinExistence type="inferred from homology"/>
<comment type="pathway">
    <text evidence="2">Porphyrin-containing compound metabolism.</text>
</comment>
<comment type="similarity">
    <text evidence="3">Belongs to the Ahb/Nir family.</text>
</comment>
<evidence type="ECO:0000256" key="2">
    <source>
        <dbReference type="ARBA" id="ARBA00023444"/>
    </source>
</evidence>
<evidence type="ECO:0000256" key="1">
    <source>
        <dbReference type="ARBA" id="ARBA00023239"/>
    </source>
</evidence>
<dbReference type="Pfam" id="PF17805">
    <property type="entry name" value="AsnC_trans_reg2"/>
    <property type="match status" value="1"/>
</dbReference>
<evidence type="ECO:0000259" key="7">
    <source>
        <dbReference type="Pfam" id="PF22451"/>
    </source>
</evidence>
<protein>
    <recommendedName>
        <fullName evidence="4">siroheme decarboxylase</fullName>
        <ecNumber evidence="4">4.1.1.111</ecNumber>
    </recommendedName>
</protein>
<feature type="domain" description="Siroheme decarboxylase AsnC-like ligand binding" evidence="6">
    <location>
        <begin position="61"/>
        <end position="141"/>
    </location>
</feature>
<dbReference type="Gene3D" id="3.30.70.3460">
    <property type="match status" value="1"/>
</dbReference>
<dbReference type="Proteomes" id="UP000623681">
    <property type="component" value="Unassembled WGS sequence"/>
</dbReference>
<comment type="catalytic activity">
    <reaction evidence="5">
        <text>siroheme + 2 H(+) = 12,18-didecarboxysiroheme + 2 CO2</text>
        <dbReference type="Rhea" id="RHEA:19093"/>
        <dbReference type="ChEBI" id="CHEBI:15378"/>
        <dbReference type="ChEBI" id="CHEBI:16526"/>
        <dbReference type="ChEBI" id="CHEBI:60052"/>
        <dbReference type="ChEBI" id="CHEBI:140497"/>
        <dbReference type="EC" id="4.1.1.111"/>
    </reaction>
</comment>
<feature type="domain" description="Siroheme decarboxylase NirL-like HTH" evidence="7">
    <location>
        <begin position="7"/>
        <end position="51"/>
    </location>
</feature>
<dbReference type="Pfam" id="PF22451">
    <property type="entry name" value="NirdL-like_HTH"/>
    <property type="match status" value="1"/>
</dbReference>
<sequence>MNREYIELLNSIQEGFPLESRPYLALAKKLNITEEEVIKYIKELKEGGEIRRIGGVFNSKKMGFNSTLCAIKVPKERIEEVSEFINSYGGVTHNYLRNHSYNMWFTVIASTEEEIKRFINEIKYKTGIEDILYLPSTKMFKIKVDFQVKEKIYV</sequence>
<dbReference type="EC" id="4.1.1.111" evidence="4"/>
<organism evidence="8 9">
    <name type="scientific">Clostridium paridis</name>
    <dbReference type="NCBI Taxonomy" id="2803863"/>
    <lineage>
        <taxon>Bacteria</taxon>
        <taxon>Bacillati</taxon>
        <taxon>Bacillota</taxon>
        <taxon>Clostridia</taxon>
        <taxon>Eubacteriales</taxon>
        <taxon>Clostridiaceae</taxon>
        <taxon>Clostridium</taxon>
    </lineage>
</organism>
<dbReference type="PANTHER" id="PTHR43413:SF1">
    <property type="entry name" value="SIROHEME DECARBOXYLASE NIRL SUBUNIT"/>
    <property type="match status" value="1"/>
</dbReference>
<keyword evidence="9" id="KW-1185">Reference proteome</keyword>
<dbReference type="InterPro" id="IPR036390">
    <property type="entry name" value="WH_DNA-bd_sf"/>
</dbReference>
<dbReference type="InterPro" id="IPR036388">
    <property type="entry name" value="WH-like_DNA-bd_sf"/>
</dbReference>
<dbReference type="PANTHER" id="PTHR43413">
    <property type="entry name" value="TRANSCRIPTIONAL REGULATOR, ASNC FAMILY"/>
    <property type="match status" value="1"/>
</dbReference>
<dbReference type="InterPro" id="IPR040523">
    <property type="entry name" value="AsnC_trans_reg2"/>
</dbReference>
<reference evidence="8" key="1">
    <citation type="submission" date="2021-01" db="EMBL/GenBank/DDBJ databases">
        <title>Genome public.</title>
        <authorList>
            <person name="Liu C."/>
            <person name="Sun Q."/>
        </authorList>
    </citation>
    <scope>NUCLEOTIDE SEQUENCE</scope>
    <source>
        <strain evidence="8">YIM B02565</strain>
    </source>
</reference>
<evidence type="ECO:0000256" key="4">
    <source>
        <dbReference type="ARBA" id="ARBA00023471"/>
    </source>
</evidence>
<comment type="caution">
    <text evidence="8">The sequence shown here is derived from an EMBL/GenBank/DDBJ whole genome shotgun (WGS) entry which is preliminary data.</text>
</comment>
<evidence type="ECO:0000313" key="8">
    <source>
        <dbReference type="EMBL" id="MBL4931885.1"/>
    </source>
</evidence>
<evidence type="ECO:0000256" key="3">
    <source>
        <dbReference type="ARBA" id="ARBA00023457"/>
    </source>
</evidence>
<accession>A0A937FFC9</accession>
<evidence type="ECO:0000256" key="5">
    <source>
        <dbReference type="ARBA" id="ARBA00048470"/>
    </source>
</evidence>
<dbReference type="InterPro" id="IPR050684">
    <property type="entry name" value="HTH-Siroheme_Decarb"/>
</dbReference>
<name>A0A937FFC9_9CLOT</name>
<dbReference type="InterPro" id="IPR053953">
    <property type="entry name" value="NirdL-like_HTH"/>
</dbReference>
<gene>
    <name evidence="8" type="ORF">JK634_08715</name>
</gene>
<dbReference type="GO" id="GO:0016829">
    <property type="term" value="F:lyase activity"/>
    <property type="evidence" value="ECO:0007669"/>
    <property type="project" value="UniProtKB-KW"/>
</dbReference>